<evidence type="ECO:0000313" key="3">
    <source>
        <dbReference type="Proteomes" id="UP000464378"/>
    </source>
</evidence>
<name>A0A6C2YWY2_9BACT</name>
<accession>A0A6C2YWY2</accession>
<dbReference type="EMBL" id="LR586016">
    <property type="protein sequence ID" value="VIP05352.1"/>
    <property type="molecule type" value="Genomic_DNA"/>
</dbReference>
<organism evidence="2">
    <name type="scientific">Tuwongella immobilis</name>
    <dbReference type="NCBI Taxonomy" id="692036"/>
    <lineage>
        <taxon>Bacteria</taxon>
        <taxon>Pseudomonadati</taxon>
        <taxon>Planctomycetota</taxon>
        <taxon>Planctomycetia</taxon>
        <taxon>Gemmatales</taxon>
        <taxon>Gemmataceae</taxon>
        <taxon>Tuwongella</taxon>
    </lineage>
</organism>
<evidence type="ECO:0000313" key="2">
    <source>
        <dbReference type="EMBL" id="VIP05352.1"/>
    </source>
</evidence>
<keyword evidence="3" id="KW-1185">Reference proteome</keyword>
<sequence>MRKSRTIPVPRVWCLAVVLVVGLAGSSPGQVIHRNGFAGRSVAWIRGEDTVRGVEKLHALTEQFAHSLPSSEHIAMEFPPNAVDPAISEFIYPTSHAPVTEELSASVWVKATRPNIELRARVVLKGMANPKRPNEPMTVVLVGNRYQMLGRWQRLELPRPEQLLRSQITALRASLGNIPVNYEEAYIDRLMLNVYSGPGLVDVYVDDLEIGPVKPNTTPNRGIAPADAGGMPAATPLGTPGQAVGRVPRNERGILVELQRERLMVGGVPFFFRAIRHSGTPLTTLREAGFNTVWFDVNTPEAELEEAILNGFWIVPSLPLLPSSELTQTSQEGTIPGQLAGRPGAPSIATARTTEALATSISRFLSGDSVLFWDLGGGRNRDQFPNVQLTSRAIRASDPQRPRAVSIVDGFSQYPEAVDMIAAHRWPLMTSLELNSYQNWLNQRRLLTSSGTFMWTWVQTHLPESLSQVLYNRSTQGSFSDPVGPLPEQIRLLTYIAVASGCRGLGYWSDQFLSDSHQGRDRLLQLALLNLELKMLEPVLVSITDTPVWLETNHPEVKAAAIRYDKGLLVLPIWMGSGSQFVPGQGSVANLEIVVPQVPNSAQPWEIGPGQVRSLQPNLSRVLGGTRIVLPEFDLTSAIVFTSDLSPTGIVVRWQDNARAYGPTASQWAMDLAALQIQQVAKIHQDLEFQGIAPRVPDGPSLLREATRRHAEAVQAARNGDYRTAYLQATRALRPLRILMRTHWENATRGMYNSTGTPYAVSFYTLPRHWEMFRDLRTHSVGLNLLRQGDLEVSALRDPQIRVSGATDLDPVPAIQPAQAKSGENFQQFVSPKLPGWTIEWDSIEEDRMTPKVSLVSTAKLLPKPPQPKTEPPFRLPYEPSDTSRFPDPNADKPQPKLGTTALRLQIEPKMVKNEKGIPKPVRPTLERTYVKVTTPTLQLPSNSLVRISGWYRIPKGIRGSAEGAMVFDTSGGEMLGLRQTAAGEWTPFQLYRRVDERGLLAVSYLLVGIGEVYFDDLKVEPITQYAPPVGTVTRPAPIPAPGSAPVPARTTAMPGAPFNPSGSGSIGLPIMPPTAPTLPESPAPMPMPVAAPTGPGTANPTPYSPRSATPTPAVVPPRKPL</sequence>
<feature type="compositionally biased region" description="Pro residues" evidence="1">
    <location>
        <begin position="1073"/>
        <end position="1090"/>
    </location>
</feature>
<feature type="compositionally biased region" description="Low complexity" evidence="1">
    <location>
        <begin position="1091"/>
        <end position="1102"/>
    </location>
</feature>
<protein>
    <submittedName>
        <fullName evidence="2">Uncharacterized protein</fullName>
    </submittedName>
</protein>
<dbReference type="AlphaFoldDB" id="A0A6C2YWY2"/>
<dbReference type="RefSeq" id="WP_162660437.1">
    <property type="nucleotide sequence ID" value="NZ_LR593887.1"/>
</dbReference>
<gene>
    <name evidence="2" type="ORF">GMBLW1_38410</name>
</gene>
<dbReference type="KEGG" id="tim:GMBLW1_38410"/>
<feature type="compositionally biased region" description="Pro residues" evidence="1">
    <location>
        <begin position="863"/>
        <end position="875"/>
    </location>
</feature>
<feature type="region of interest" description="Disordered" evidence="1">
    <location>
        <begin position="857"/>
        <end position="897"/>
    </location>
</feature>
<proteinExistence type="predicted"/>
<evidence type="ECO:0000256" key="1">
    <source>
        <dbReference type="SAM" id="MobiDB-lite"/>
    </source>
</evidence>
<dbReference type="InParanoid" id="A0A6C2YWY2"/>
<feature type="region of interest" description="Disordered" evidence="1">
    <location>
        <begin position="1073"/>
        <end position="1122"/>
    </location>
</feature>
<dbReference type="EMBL" id="LR593887">
    <property type="protein sequence ID" value="VTS08060.1"/>
    <property type="molecule type" value="Genomic_DNA"/>
</dbReference>
<reference evidence="2" key="1">
    <citation type="submission" date="2019-04" db="EMBL/GenBank/DDBJ databases">
        <authorList>
            <consortium name="Science for Life Laboratories"/>
        </authorList>
    </citation>
    <scope>NUCLEOTIDE SEQUENCE</scope>
    <source>
        <strain evidence="2">MBLW1</strain>
    </source>
</reference>
<dbReference type="Proteomes" id="UP000464378">
    <property type="component" value="Chromosome"/>
</dbReference>